<evidence type="ECO:0000313" key="2">
    <source>
        <dbReference type="Proteomes" id="UP000295050"/>
    </source>
</evidence>
<proteinExistence type="predicted"/>
<comment type="caution">
    <text evidence="1">The sequence shown here is derived from an EMBL/GenBank/DDBJ whole genome shotgun (WGS) entry which is preliminary data.</text>
</comment>
<dbReference type="EMBL" id="SLXU01000026">
    <property type="protein sequence ID" value="TCP58450.1"/>
    <property type="molecule type" value="Genomic_DNA"/>
</dbReference>
<keyword evidence="2" id="KW-1185">Reference proteome</keyword>
<gene>
    <name evidence="1" type="ORF">EV663_12613</name>
</gene>
<keyword evidence="1" id="KW-0808">Transferase</keyword>
<dbReference type="GO" id="GO:0016740">
    <property type="term" value="F:transferase activity"/>
    <property type="evidence" value="ECO:0007669"/>
    <property type="project" value="UniProtKB-KW"/>
</dbReference>
<protein>
    <submittedName>
        <fullName evidence="1">Glycosyl transferase family 2</fullName>
    </submittedName>
</protein>
<reference evidence="1 2" key="1">
    <citation type="submission" date="2019-03" db="EMBL/GenBank/DDBJ databases">
        <title>Genomic Encyclopedia of Type Strains, Phase IV (KMG-IV): sequencing the most valuable type-strain genomes for metagenomic binning, comparative biology and taxonomic classification.</title>
        <authorList>
            <person name="Goeker M."/>
        </authorList>
    </citation>
    <scope>NUCLEOTIDE SEQUENCE [LARGE SCALE GENOMIC DNA]</scope>
    <source>
        <strain evidence="1 2">DSM 24766</strain>
    </source>
</reference>
<dbReference type="Pfam" id="PF13704">
    <property type="entry name" value="Glyco_tranf_2_4"/>
    <property type="match status" value="1"/>
</dbReference>
<dbReference type="SUPFAM" id="SSF53448">
    <property type="entry name" value="Nucleotide-diphospho-sugar transferases"/>
    <property type="match status" value="1"/>
</dbReference>
<dbReference type="Gene3D" id="3.90.550.10">
    <property type="entry name" value="Spore Coat Polysaccharide Biosynthesis Protein SpsA, Chain A"/>
    <property type="match status" value="1"/>
</dbReference>
<dbReference type="InterPro" id="IPR029044">
    <property type="entry name" value="Nucleotide-diphossugar_trans"/>
</dbReference>
<dbReference type="OrthoDB" id="565316at2"/>
<dbReference type="RefSeq" id="WP_132953242.1">
    <property type="nucleotide sequence ID" value="NZ_SLXU01000026.1"/>
</dbReference>
<name>A0A4R2R608_9RHOB</name>
<organism evidence="1 2">
    <name type="scientific">Rhodovulum bhavnagarense</name>
    <dbReference type="NCBI Taxonomy" id="992286"/>
    <lineage>
        <taxon>Bacteria</taxon>
        <taxon>Pseudomonadati</taxon>
        <taxon>Pseudomonadota</taxon>
        <taxon>Alphaproteobacteria</taxon>
        <taxon>Rhodobacterales</taxon>
        <taxon>Paracoccaceae</taxon>
        <taxon>Rhodovulum</taxon>
    </lineage>
</organism>
<dbReference type="AlphaFoldDB" id="A0A4R2R608"/>
<accession>A0A4R2R608</accession>
<sequence>MPVKIAMTLLVRNEADIIEDVIRAHAALGVDVFIVMDNLSSDDTAAIVQALGREYEIDYLFQPQDDYSQAEWVTEMARRAATHHAADWVINNDADEFWLPRGGDLKQLFAGVPRDVAALSVGRHNAAVIIEGGDPLSARAHPRDSVLFERDSVNALGKPLPGKCAHRASPEVRVTQGNHDIAGLNGATQPAGDSMSILHFPYRTLDHYKQKIRLGGAAYARNDKLPKCVGATWRAHYDKSDGAGLDAFWAELALTREEADIGFFAGRLFEEHRLRDLVSGPDRQPEAQRLQRAAEDLLHTGQTMSRDLMLSQSHLIDRVPRPERKNRPLYYNLKFCTNGPRRHVERLERLCDGATPQKLCRDFSQLRDIYSLFPANSGFNGFLGELLSLTYPEAADRLRRDCDGKTVILHLSCLPRMARSRDSIASFASLGPGYHHIMVTGCVPGTDEDHTPLTLDYDRGHLRVPVPDNYESLHRKVFYAVMLVHLVAEPDWLVKLDDNSRLNDADTFRQTLCRVAENGAPYAGRRVGAAKHHTQWHGWHISKCADPEIEEKGYQYPLPQNYAAGGYGYVLGRDGMAACAYMYLAMKAFFAMRAVGLEDAYVGHAIYAKGLSLFDVSSDEHRLALPGLTTSERLAAETPKGHG</sequence>
<dbReference type="Proteomes" id="UP000295050">
    <property type="component" value="Unassembled WGS sequence"/>
</dbReference>
<evidence type="ECO:0000313" key="1">
    <source>
        <dbReference type="EMBL" id="TCP58450.1"/>
    </source>
</evidence>